<evidence type="ECO:0008006" key="3">
    <source>
        <dbReference type="Google" id="ProtNLM"/>
    </source>
</evidence>
<dbReference type="SUPFAM" id="SSF52833">
    <property type="entry name" value="Thioredoxin-like"/>
    <property type="match status" value="1"/>
</dbReference>
<reference evidence="1" key="1">
    <citation type="submission" date="2021-03" db="EMBL/GenBank/DDBJ databases">
        <title>Whole genome sequence of Streptomyces bomunensis MMS17-BM035.</title>
        <authorList>
            <person name="Lee J.H."/>
        </authorList>
    </citation>
    <scope>NUCLEOTIDE SEQUENCE</scope>
    <source>
        <strain evidence="1">MMS17-BM035</strain>
    </source>
</reference>
<dbReference type="Gene3D" id="3.40.30.10">
    <property type="entry name" value="Glutaredoxin"/>
    <property type="match status" value="1"/>
</dbReference>
<organism evidence="1 2">
    <name type="scientific">Streptomyces montanisoli</name>
    <dbReference type="NCBI Taxonomy" id="2798581"/>
    <lineage>
        <taxon>Bacteria</taxon>
        <taxon>Bacillati</taxon>
        <taxon>Actinomycetota</taxon>
        <taxon>Actinomycetes</taxon>
        <taxon>Kitasatosporales</taxon>
        <taxon>Streptomycetaceae</taxon>
        <taxon>Streptomyces</taxon>
    </lineage>
</organism>
<comment type="caution">
    <text evidence="1">The sequence shown here is derived from an EMBL/GenBank/DDBJ whole genome shotgun (WGS) entry which is preliminary data.</text>
</comment>
<dbReference type="InterPro" id="IPR036249">
    <property type="entry name" value="Thioredoxin-like_sf"/>
</dbReference>
<proteinExistence type="predicted"/>
<protein>
    <recommendedName>
        <fullName evidence="3">DSBA-like thioredoxin domain-containing protein</fullName>
    </recommendedName>
</protein>
<dbReference type="Proteomes" id="UP000670475">
    <property type="component" value="Unassembled WGS sequence"/>
</dbReference>
<name>A0A940RYF9_9ACTN</name>
<accession>A0A940RYF9</accession>
<keyword evidence="2" id="KW-1185">Reference proteome</keyword>
<sequence>MRAEGPLHEATRELGLDGDDFARALAAGTYTAAHQEALRTAAAHRVRVAPTLLIGERHRIEGVPDPARIREAVLDVQAGWSVARGAACGIDGC</sequence>
<evidence type="ECO:0000313" key="2">
    <source>
        <dbReference type="Proteomes" id="UP000670475"/>
    </source>
</evidence>
<dbReference type="AlphaFoldDB" id="A0A940RYF9"/>
<dbReference type="EMBL" id="JAGIQL010000201">
    <property type="protein sequence ID" value="MBP0461545.1"/>
    <property type="molecule type" value="Genomic_DNA"/>
</dbReference>
<gene>
    <name evidence="1" type="ORF">JFN87_29405</name>
</gene>
<evidence type="ECO:0000313" key="1">
    <source>
        <dbReference type="EMBL" id="MBP0461545.1"/>
    </source>
</evidence>
<dbReference type="RefSeq" id="WP_209344948.1">
    <property type="nucleotide sequence ID" value="NZ_JAGIQL010000201.1"/>
</dbReference>